<keyword evidence="1" id="KW-0614">Plasmid</keyword>
<dbReference type="AlphaFoldDB" id="A0AB38X9D2"/>
<dbReference type="Pfam" id="PF02583">
    <property type="entry name" value="Trns_repr_metal"/>
    <property type="match status" value="1"/>
</dbReference>
<sequence>MSNILKSAATTQIQNRLSRASGQIKGVIHMMEAGRDCKEVITQLVAAKASFDKTIKLIIAENIRGYSEVKNTQEQYSQAIKVLLNGQ</sequence>
<reference evidence="1" key="1">
    <citation type="submission" date="2022-11" db="EMBL/GenBank/DDBJ databases">
        <title>Whole genome sequence of Levilactobacillus brevis SMB091.</title>
        <authorList>
            <person name="Kim J.-M."/>
            <person name="Kim O.-C."/>
            <person name="Choi Y.H."/>
            <person name="Han N.S."/>
            <person name="Hurh B."/>
        </authorList>
    </citation>
    <scope>NUCLEOTIDE SEQUENCE</scope>
    <source>
        <strain evidence="1">SMB091</strain>
        <plasmid evidence="1">pBRV356</plasmid>
    </source>
</reference>
<geneLocation type="plasmid" evidence="1 2">
    <name>pBRV356</name>
</geneLocation>
<evidence type="ECO:0000313" key="1">
    <source>
        <dbReference type="EMBL" id="WAD03197.1"/>
    </source>
</evidence>
<name>A0AB38X9D2_LEVBR</name>
<dbReference type="GO" id="GO:0045892">
    <property type="term" value="P:negative regulation of DNA-templated transcription"/>
    <property type="evidence" value="ECO:0007669"/>
    <property type="project" value="UniProtKB-ARBA"/>
</dbReference>
<accession>A0AB38X9D2</accession>
<dbReference type="InterPro" id="IPR003735">
    <property type="entry name" value="Metal_Tscrpt_repr"/>
</dbReference>
<proteinExistence type="predicted"/>
<dbReference type="RefSeq" id="WP_103127232.1">
    <property type="nucleotide sequence ID" value="NZ_CP113124.1"/>
</dbReference>
<dbReference type="Gene3D" id="1.20.58.1000">
    <property type="entry name" value="Metal-sensitive repressor, helix protomer"/>
    <property type="match status" value="1"/>
</dbReference>
<protein>
    <submittedName>
        <fullName evidence="1">Metal-sensing transcriptional repressor</fullName>
    </submittedName>
</protein>
<dbReference type="InterPro" id="IPR038390">
    <property type="entry name" value="Metal_Tscrpt_repr_sf"/>
</dbReference>
<dbReference type="GO" id="GO:0046872">
    <property type="term" value="F:metal ion binding"/>
    <property type="evidence" value="ECO:0007669"/>
    <property type="project" value="InterPro"/>
</dbReference>
<dbReference type="GO" id="GO:0003677">
    <property type="term" value="F:DNA binding"/>
    <property type="evidence" value="ECO:0007669"/>
    <property type="project" value="InterPro"/>
</dbReference>
<dbReference type="PANTHER" id="PTHR33677">
    <property type="entry name" value="TRANSCRIPTIONAL REPRESSOR FRMR-RELATED"/>
    <property type="match status" value="1"/>
</dbReference>
<gene>
    <name evidence="1" type="ORF">ORR04_14005</name>
</gene>
<evidence type="ECO:0000313" key="2">
    <source>
        <dbReference type="Proteomes" id="UP001164768"/>
    </source>
</evidence>
<dbReference type="EMBL" id="CP113124">
    <property type="protein sequence ID" value="WAD03197.1"/>
    <property type="molecule type" value="Genomic_DNA"/>
</dbReference>
<dbReference type="PANTHER" id="PTHR33677:SF5">
    <property type="entry name" value="TRANSCRIPTIONAL REPRESSOR FRMR"/>
    <property type="match status" value="1"/>
</dbReference>
<dbReference type="Proteomes" id="UP001164768">
    <property type="component" value="Plasmid pBRV356"/>
</dbReference>
<organism evidence="1 2">
    <name type="scientific">Levilactobacillus brevis</name>
    <name type="common">Lactobacillus brevis</name>
    <dbReference type="NCBI Taxonomy" id="1580"/>
    <lineage>
        <taxon>Bacteria</taxon>
        <taxon>Bacillati</taxon>
        <taxon>Bacillota</taxon>
        <taxon>Bacilli</taxon>
        <taxon>Lactobacillales</taxon>
        <taxon>Lactobacillaceae</taxon>
        <taxon>Levilactobacillus</taxon>
    </lineage>
</organism>